<sequence length="377" mass="41471">MLAVSSTPFVLWERLQESASSLIMASSGYAGGNFMKSKKVTILDVAQLANVTKSTVSRVVNDSPLVNDKTKQRVWKAIEELGYTPNRTARSLALGKTNVIGFVVSEQQISDVVSNPFFPTVLKGITTVANREGYNILLLSLSGQDIKSYREIIQRHTVDGFLILGGPSNPKLGSDLDKLKVPYVFIGKHDPAAEHSYVSTDNEEGGYIAGKHLIELGHSEIRFMVGEVKGSLLSHNIERIAGFKRAFDEAGMTFAEHLVVKVPTDIESGYHFMKSYLAKDRPSGLILSNEVTSMTCLNLLIDEGIAVPEEMSIVSFGDAQFFRNTRPSLTTVSQSVEWLGKTAMELLLQRISGEVSYPSPIVRKPEIVLRGSTKKMR</sequence>
<dbReference type="GO" id="GO:0003700">
    <property type="term" value="F:DNA-binding transcription factor activity"/>
    <property type="evidence" value="ECO:0007669"/>
    <property type="project" value="TreeGrafter"/>
</dbReference>
<dbReference type="EMBL" id="NMUQ01000003">
    <property type="protein sequence ID" value="OXM13549.1"/>
    <property type="molecule type" value="Genomic_DNA"/>
</dbReference>
<keyword evidence="7" id="KW-1185">Reference proteome</keyword>
<keyword evidence="2" id="KW-0805">Transcription regulation</keyword>
<dbReference type="InterPro" id="IPR046335">
    <property type="entry name" value="LacI/GalR-like_sensor"/>
</dbReference>
<evidence type="ECO:0000256" key="1">
    <source>
        <dbReference type="ARBA" id="ARBA00022491"/>
    </source>
</evidence>
<dbReference type="GO" id="GO:0000976">
    <property type="term" value="F:transcription cis-regulatory region binding"/>
    <property type="evidence" value="ECO:0007669"/>
    <property type="project" value="TreeGrafter"/>
</dbReference>
<protein>
    <recommendedName>
        <fullName evidence="5">HTH lacI-type domain-containing protein</fullName>
    </recommendedName>
</protein>
<dbReference type="AlphaFoldDB" id="A0A229NVB6"/>
<evidence type="ECO:0000313" key="6">
    <source>
        <dbReference type="EMBL" id="OXM13549.1"/>
    </source>
</evidence>
<dbReference type="Proteomes" id="UP000215145">
    <property type="component" value="Unassembled WGS sequence"/>
</dbReference>
<dbReference type="PANTHER" id="PTHR30146">
    <property type="entry name" value="LACI-RELATED TRANSCRIPTIONAL REPRESSOR"/>
    <property type="match status" value="1"/>
</dbReference>
<feature type="domain" description="HTH lacI-type" evidence="5">
    <location>
        <begin position="40"/>
        <end position="94"/>
    </location>
</feature>
<keyword evidence="1" id="KW-0678">Repressor</keyword>
<dbReference type="PROSITE" id="PS00356">
    <property type="entry name" value="HTH_LACI_1"/>
    <property type="match status" value="1"/>
</dbReference>
<dbReference type="InterPro" id="IPR010982">
    <property type="entry name" value="Lambda_DNA-bd_dom_sf"/>
</dbReference>
<keyword evidence="3" id="KW-0238">DNA-binding</keyword>
<proteinExistence type="predicted"/>
<evidence type="ECO:0000256" key="3">
    <source>
        <dbReference type="ARBA" id="ARBA00023125"/>
    </source>
</evidence>
<reference evidence="6 7" key="1">
    <citation type="submission" date="2017-07" db="EMBL/GenBank/DDBJ databases">
        <title>Paenibacillus herberti R33 genome sequencing and assembly.</title>
        <authorList>
            <person name="Su W."/>
        </authorList>
    </citation>
    <scope>NUCLEOTIDE SEQUENCE [LARGE SCALE GENOMIC DNA]</scope>
    <source>
        <strain evidence="6 7">R33</strain>
    </source>
</reference>
<dbReference type="CDD" id="cd01392">
    <property type="entry name" value="HTH_LacI"/>
    <property type="match status" value="1"/>
</dbReference>
<organism evidence="6 7">
    <name type="scientific">Paenibacillus herberti</name>
    <dbReference type="NCBI Taxonomy" id="1619309"/>
    <lineage>
        <taxon>Bacteria</taxon>
        <taxon>Bacillati</taxon>
        <taxon>Bacillota</taxon>
        <taxon>Bacilli</taxon>
        <taxon>Bacillales</taxon>
        <taxon>Paenibacillaceae</taxon>
        <taxon>Paenibacillus</taxon>
    </lineage>
</organism>
<evidence type="ECO:0000256" key="4">
    <source>
        <dbReference type="ARBA" id="ARBA00023163"/>
    </source>
</evidence>
<dbReference type="InterPro" id="IPR000843">
    <property type="entry name" value="HTH_LacI"/>
</dbReference>
<dbReference type="CDD" id="cd06267">
    <property type="entry name" value="PBP1_LacI_sugar_binding-like"/>
    <property type="match status" value="1"/>
</dbReference>
<accession>A0A229NVB6</accession>
<dbReference type="PANTHER" id="PTHR30146:SF148">
    <property type="entry name" value="HTH-TYPE TRANSCRIPTIONAL REPRESSOR PURR-RELATED"/>
    <property type="match status" value="1"/>
</dbReference>
<dbReference type="InterPro" id="IPR028082">
    <property type="entry name" value="Peripla_BP_I"/>
</dbReference>
<keyword evidence="4" id="KW-0804">Transcription</keyword>
<evidence type="ECO:0000256" key="2">
    <source>
        <dbReference type="ARBA" id="ARBA00023015"/>
    </source>
</evidence>
<evidence type="ECO:0000259" key="5">
    <source>
        <dbReference type="PROSITE" id="PS50932"/>
    </source>
</evidence>
<dbReference type="Gene3D" id="1.10.260.40">
    <property type="entry name" value="lambda repressor-like DNA-binding domains"/>
    <property type="match status" value="1"/>
</dbReference>
<dbReference type="PROSITE" id="PS50932">
    <property type="entry name" value="HTH_LACI_2"/>
    <property type="match status" value="1"/>
</dbReference>
<comment type="caution">
    <text evidence="6">The sequence shown here is derived from an EMBL/GenBank/DDBJ whole genome shotgun (WGS) entry which is preliminary data.</text>
</comment>
<dbReference type="Pfam" id="PF13377">
    <property type="entry name" value="Peripla_BP_3"/>
    <property type="match status" value="1"/>
</dbReference>
<dbReference type="SMART" id="SM00354">
    <property type="entry name" value="HTH_LACI"/>
    <property type="match status" value="1"/>
</dbReference>
<name>A0A229NVB6_9BACL</name>
<dbReference type="SUPFAM" id="SSF47413">
    <property type="entry name" value="lambda repressor-like DNA-binding domains"/>
    <property type="match status" value="1"/>
</dbReference>
<dbReference type="Pfam" id="PF00356">
    <property type="entry name" value="LacI"/>
    <property type="match status" value="1"/>
</dbReference>
<evidence type="ECO:0000313" key="7">
    <source>
        <dbReference type="Proteomes" id="UP000215145"/>
    </source>
</evidence>
<dbReference type="SUPFAM" id="SSF53822">
    <property type="entry name" value="Periplasmic binding protein-like I"/>
    <property type="match status" value="1"/>
</dbReference>
<dbReference type="Gene3D" id="3.40.50.2300">
    <property type="match status" value="2"/>
</dbReference>
<gene>
    <name evidence="6" type="ORF">CGZ75_21175</name>
</gene>